<protein>
    <submittedName>
        <fullName evidence="3">Retrovirus-related pol polyprotein from transposon TNT 1-94</fullName>
    </submittedName>
</protein>
<dbReference type="InterPro" id="IPR012337">
    <property type="entry name" value="RNaseH-like_sf"/>
</dbReference>
<feature type="region of interest" description="Disordered" evidence="1">
    <location>
        <begin position="440"/>
        <end position="463"/>
    </location>
</feature>
<dbReference type="Gene3D" id="3.30.420.10">
    <property type="entry name" value="Ribonuclease H-like superfamily/Ribonuclease H"/>
    <property type="match status" value="1"/>
</dbReference>
<feature type="region of interest" description="Disordered" evidence="1">
    <location>
        <begin position="480"/>
        <end position="522"/>
    </location>
</feature>
<reference evidence="3" key="2">
    <citation type="submission" date="2022-01" db="EMBL/GenBank/DDBJ databases">
        <authorList>
            <person name="Yamashiro T."/>
            <person name="Shiraishi A."/>
            <person name="Satake H."/>
            <person name="Nakayama K."/>
        </authorList>
    </citation>
    <scope>NUCLEOTIDE SEQUENCE</scope>
</reference>
<evidence type="ECO:0000313" key="3">
    <source>
        <dbReference type="EMBL" id="GJT52258.1"/>
    </source>
</evidence>
<evidence type="ECO:0000313" key="4">
    <source>
        <dbReference type="Proteomes" id="UP001151760"/>
    </source>
</evidence>
<dbReference type="InterPro" id="IPR001584">
    <property type="entry name" value="Integrase_cat-core"/>
</dbReference>
<keyword evidence="4" id="KW-1185">Reference proteome</keyword>
<evidence type="ECO:0000256" key="1">
    <source>
        <dbReference type="SAM" id="MobiDB-lite"/>
    </source>
</evidence>
<dbReference type="Pfam" id="PF00665">
    <property type="entry name" value="rve"/>
    <property type="match status" value="1"/>
</dbReference>
<organism evidence="3 4">
    <name type="scientific">Tanacetum coccineum</name>
    <dbReference type="NCBI Taxonomy" id="301880"/>
    <lineage>
        <taxon>Eukaryota</taxon>
        <taxon>Viridiplantae</taxon>
        <taxon>Streptophyta</taxon>
        <taxon>Embryophyta</taxon>
        <taxon>Tracheophyta</taxon>
        <taxon>Spermatophyta</taxon>
        <taxon>Magnoliopsida</taxon>
        <taxon>eudicotyledons</taxon>
        <taxon>Gunneridae</taxon>
        <taxon>Pentapetalae</taxon>
        <taxon>asterids</taxon>
        <taxon>campanulids</taxon>
        <taxon>Asterales</taxon>
        <taxon>Asteraceae</taxon>
        <taxon>Asteroideae</taxon>
        <taxon>Anthemideae</taxon>
        <taxon>Anthemidinae</taxon>
        <taxon>Tanacetum</taxon>
    </lineage>
</organism>
<evidence type="ECO:0000259" key="2">
    <source>
        <dbReference type="PROSITE" id="PS50994"/>
    </source>
</evidence>
<sequence>MATMVENIITAGFENRPSMLEKGIYDRWKTRITLYIPGKEKGEMLKDSIDNGPFQLKPEITAKDTDGFTEIHRPQKVEDLSTQEKLRYDSDIKAVNILLLGFPVDIYTLINHYQTAKEIWDRVKELMIGTKMTKQEPAKQARDLHSVNFDQLYAFLKHNEKDTKEVREMQQRFPKPLAFLANTYNPPPSYSSRQIQYHTQPSEVYQPTQATIQNGQVTVQNIQGHIAKQCTAKKGMKDTEWFKDNMLFAQAQEAGVVDHADAYDSDYDDEATPNAIFMENLSPVGSINDDTVEPRYDSYILSKVPHYDTYHESDVLNFDIQELEYIENIVSNNEAYDELTSNNNVISYADYMVTIVNDKDNYVPPPVQNNDKILSVIEHMIIQVEKLYDTEETLILAEESRLKMLEKQTMINTKPIDYSKLNKLYDDFVPQKQLSAEQLYLSSTPSPPESVSKPTKVFPKRLPSTSQVLKKLNNARDLLRRVSSTDASGSKPKRNTKNDRILQPSSRSKKNKVEARHRKFKSSANKNNHVSYCNDEELPPWKFDYLGYGDLQMRNILISYVYYVEGLGHNLFPVGQFCDSDLKVAFRKHTCFVRNLEGVDLLSGSRGSSLYTILMVDMMQSSPICLLSKASKTKSWLWHCRLSHLNFESINKKRYILVIVDDYSRFTWVKFLRTKDEAPEIIIKFLKQAQVSLNAIVRYLRTDNGTEFINQTLRNYTEEVGITHHTSTGRIPQQNGVVERRNRTLVEATRTMHIFSKYLLFLWAEAIATACNSQVKDNKIDLLVQQYEQFTILEEESIDSDFARFNTIITSLKDLDEGFSSKNYIRKFLRALHPKWRAKVTAIKESKVLSSLALDELIGNLKVHEVVMVKDSEIYKGKKELIKPIALKAKKESSDDETSTFGRDDEEYAMAVRNFKKFFRRKGKFVRKPREERKSSTKR</sequence>
<feature type="domain" description="Integrase catalytic" evidence="2">
    <location>
        <begin position="619"/>
        <end position="809"/>
    </location>
</feature>
<dbReference type="Pfam" id="PF14223">
    <property type="entry name" value="Retrotran_gag_2"/>
    <property type="match status" value="1"/>
</dbReference>
<dbReference type="SUPFAM" id="SSF53098">
    <property type="entry name" value="Ribonuclease H-like"/>
    <property type="match status" value="1"/>
</dbReference>
<dbReference type="PROSITE" id="PS50994">
    <property type="entry name" value="INTEGRASE"/>
    <property type="match status" value="1"/>
</dbReference>
<dbReference type="EMBL" id="BQNB010016479">
    <property type="protein sequence ID" value="GJT52258.1"/>
    <property type="molecule type" value="Genomic_DNA"/>
</dbReference>
<dbReference type="PANTHER" id="PTHR42648">
    <property type="entry name" value="TRANSPOSASE, PUTATIVE-RELATED"/>
    <property type="match status" value="1"/>
</dbReference>
<comment type="caution">
    <text evidence="3">The sequence shown here is derived from an EMBL/GenBank/DDBJ whole genome shotgun (WGS) entry which is preliminary data.</text>
</comment>
<dbReference type="InterPro" id="IPR039537">
    <property type="entry name" value="Retrotran_Ty1/copia-like"/>
</dbReference>
<dbReference type="Proteomes" id="UP001151760">
    <property type="component" value="Unassembled WGS sequence"/>
</dbReference>
<feature type="compositionally biased region" description="Basic residues" evidence="1">
    <location>
        <begin position="507"/>
        <end position="521"/>
    </location>
</feature>
<proteinExistence type="predicted"/>
<reference evidence="3" key="1">
    <citation type="journal article" date="2022" name="Int. J. Mol. Sci.">
        <title>Draft Genome of Tanacetum Coccineum: Genomic Comparison of Closely Related Tanacetum-Family Plants.</title>
        <authorList>
            <person name="Yamashiro T."/>
            <person name="Shiraishi A."/>
            <person name="Nakayama K."/>
            <person name="Satake H."/>
        </authorList>
    </citation>
    <scope>NUCLEOTIDE SEQUENCE</scope>
</reference>
<dbReference type="PANTHER" id="PTHR42648:SF18">
    <property type="entry name" value="RETROTRANSPOSON, UNCLASSIFIED-LIKE PROTEIN"/>
    <property type="match status" value="1"/>
</dbReference>
<accession>A0ABQ5EMT3</accession>
<gene>
    <name evidence="3" type="ORF">Tco_0978415</name>
</gene>
<name>A0ABQ5EMT3_9ASTR</name>
<dbReference type="InterPro" id="IPR036397">
    <property type="entry name" value="RNaseH_sf"/>
</dbReference>